<evidence type="ECO:0000256" key="1">
    <source>
        <dbReference type="SAM" id="Phobius"/>
    </source>
</evidence>
<accession>A0A2Z6NLD1</accession>
<keyword evidence="1" id="KW-0812">Transmembrane</keyword>
<sequence>MQKRKFISLVLLRKLLTAAIFSIAFVALFSFHHIVPSSKDHKFNDKFPTGSNFDLVCESVQSCSQSHKCVDLIVASRSDFALVSDSFASSVGTVTIEETGCRIRVSSAFIIATSHHHFASVVLASNFDEVVVSCLAVC</sequence>
<name>A0A2Z6NLD1_TRISU</name>
<feature type="transmembrane region" description="Helical" evidence="1">
    <location>
        <begin position="12"/>
        <end position="35"/>
    </location>
</feature>
<evidence type="ECO:0000313" key="2">
    <source>
        <dbReference type="EMBL" id="GAU36705.1"/>
    </source>
</evidence>
<organism evidence="2 3">
    <name type="scientific">Trifolium subterraneum</name>
    <name type="common">Subterranean clover</name>
    <dbReference type="NCBI Taxonomy" id="3900"/>
    <lineage>
        <taxon>Eukaryota</taxon>
        <taxon>Viridiplantae</taxon>
        <taxon>Streptophyta</taxon>
        <taxon>Embryophyta</taxon>
        <taxon>Tracheophyta</taxon>
        <taxon>Spermatophyta</taxon>
        <taxon>Magnoliopsida</taxon>
        <taxon>eudicotyledons</taxon>
        <taxon>Gunneridae</taxon>
        <taxon>Pentapetalae</taxon>
        <taxon>rosids</taxon>
        <taxon>fabids</taxon>
        <taxon>Fabales</taxon>
        <taxon>Fabaceae</taxon>
        <taxon>Papilionoideae</taxon>
        <taxon>50 kb inversion clade</taxon>
        <taxon>NPAAA clade</taxon>
        <taxon>Hologalegina</taxon>
        <taxon>IRL clade</taxon>
        <taxon>Trifolieae</taxon>
        <taxon>Trifolium</taxon>
    </lineage>
</organism>
<dbReference type="Proteomes" id="UP000242715">
    <property type="component" value="Unassembled WGS sequence"/>
</dbReference>
<gene>
    <name evidence="2" type="ORF">TSUD_217620</name>
</gene>
<keyword evidence="3" id="KW-1185">Reference proteome</keyword>
<proteinExistence type="predicted"/>
<dbReference type="EMBL" id="DF973638">
    <property type="protein sequence ID" value="GAU36705.1"/>
    <property type="molecule type" value="Genomic_DNA"/>
</dbReference>
<dbReference type="AlphaFoldDB" id="A0A2Z6NLD1"/>
<keyword evidence="1" id="KW-1133">Transmembrane helix</keyword>
<reference evidence="3" key="1">
    <citation type="journal article" date="2017" name="Front. Plant Sci.">
        <title>Climate Clever Clovers: New Paradigm to Reduce the Environmental Footprint of Ruminants by Breeding Low Methanogenic Forages Utilizing Haplotype Variation.</title>
        <authorList>
            <person name="Kaur P."/>
            <person name="Appels R."/>
            <person name="Bayer P.E."/>
            <person name="Keeble-Gagnere G."/>
            <person name="Wang J."/>
            <person name="Hirakawa H."/>
            <person name="Shirasawa K."/>
            <person name="Vercoe P."/>
            <person name="Stefanova K."/>
            <person name="Durmic Z."/>
            <person name="Nichols P."/>
            <person name="Revell C."/>
            <person name="Isobe S.N."/>
            <person name="Edwards D."/>
            <person name="Erskine W."/>
        </authorList>
    </citation>
    <scope>NUCLEOTIDE SEQUENCE [LARGE SCALE GENOMIC DNA]</scope>
    <source>
        <strain evidence="3">cv. Daliak</strain>
    </source>
</reference>
<protein>
    <submittedName>
        <fullName evidence="2">Uncharacterized protein</fullName>
    </submittedName>
</protein>
<evidence type="ECO:0000313" key="3">
    <source>
        <dbReference type="Proteomes" id="UP000242715"/>
    </source>
</evidence>
<keyword evidence="1" id="KW-0472">Membrane</keyword>